<keyword evidence="19" id="KW-0175">Coiled coil</keyword>
<keyword evidence="15" id="KW-0234">DNA repair</keyword>
<evidence type="ECO:0000256" key="7">
    <source>
        <dbReference type="ARBA" id="ARBA00022574"/>
    </source>
</evidence>
<feature type="compositionally biased region" description="Low complexity" evidence="20">
    <location>
        <begin position="43"/>
        <end position="58"/>
    </location>
</feature>
<evidence type="ECO:0000256" key="13">
    <source>
        <dbReference type="ARBA" id="ARBA00022786"/>
    </source>
</evidence>
<evidence type="ECO:0000256" key="11">
    <source>
        <dbReference type="ARBA" id="ARBA00022763"/>
    </source>
</evidence>
<feature type="coiled-coil region" evidence="19">
    <location>
        <begin position="311"/>
        <end position="345"/>
    </location>
</feature>
<protein>
    <recommendedName>
        <fullName evidence="5">RING-type E3 ubiquitin transferase</fullName>
        <ecNumber evidence="5">2.3.2.27</ecNumber>
    </recommendedName>
</protein>
<keyword evidence="14" id="KW-0862">Zinc</keyword>
<gene>
    <name evidence="22" type="ORF">OKIOD_LOCUS1139</name>
</gene>
<evidence type="ECO:0000256" key="19">
    <source>
        <dbReference type="SAM" id="Coils"/>
    </source>
</evidence>
<dbReference type="InterPro" id="IPR013083">
    <property type="entry name" value="Znf_RING/FYVE/PHD"/>
</dbReference>
<feature type="compositionally biased region" description="Acidic residues" evidence="20">
    <location>
        <begin position="88"/>
        <end position="98"/>
    </location>
</feature>
<evidence type="ECO:0000256" key="1">
    <source>
        <dbReference type="ARBA" id="ARBA00000900"/>
    </source>
</evidence>
<evidence type="ECO:0000313" key="22">
    <source>
        <dbReference type="EMBL" id="CAG5080413.1"/>
    </source>
</evidence>
<keyword evidence="9" id="KW-0479">Metal-binding</keyword>
<evidence type="ECO:0000256" key="2">
    <source>
        <dbReference type="ARBA" id="ARBA00004322"/>
    </source>
</evidence>
<comment type="pathway">
    <text evidence="4">Protein modification; protein ubiquitination.</text>
</comment>
<evidence type="ECO:0000256" key="18">
    <source>
        <dbReference type="PROSITE-ProRule" id="PRU00221"/>
    </source>
</evidence>
<dbReference type="InterPro" id="IPR037381">
    <property type="entry name" value="RFWD3"/>
</dbReference>
<organism evidence="22 23">
    <name type="scientific">Oikopleura dioica</name>
    <name type="common">Tunicate</name>
    <dbReference type="NCBI Taxonomy" id="34765"/>
    <lineage>
        <taxon>Eukaryota</taxon>
        <taxon>Metazoa</taxon>
        <taxon>Chordata</taxon>
        <taxon>Tunicata</taxon>
        <taxon>Appendicularia</taxon>
        <taxon>Copelata</taxon>
        <taxon>Oikopleuridae</taxon>
        <taxon>Oikopleura</taxon>
    </lineage>
</organism>
<evidence type="ECO:0000259" key="21">
    <source>
        <dbReference type="PROSITE" id="PS50089"/>
    </source>
</evidence>
<dbReference type="Pfam" id="PF23419">
    <property type="entry name" value="WD40_RFWD3"/>
    <property type="match status" value="1"/>
</dbReference>
<feature type="region of interest" description="Disordered" evidence="20">
    <location>
        <begin position="1"/>
        <end position="195"/>
    </location>
</feature>
<feature type="compositionally biased region" description="Acidic residues" evidence="20">
    <location>
        <begin position="161"/>
        <end position="182"/>
    </location>
</feature>
<evidence type="ECO:0000256" key="16">
    <source>
        <dbReference type="ARBA" id="ARBA00023242"/>
    </source>
</evidence>
<evidence type="ECO:0000256" key="9">
    <source>
        <dbReference type="ARBA" id="ARBA00022723"/>
    </source>
</evidence>
<keyword evidence="11" id="KW-0227">DNA damage</keyword>
<dbReference type="InterPro" id="IPR056527">
    <property type="entry name" value="WD40_RFWD3"/>
</dbReference>
<keyword evidence="23" id="KW-1185">Reference proteome</keyword>
<keyword evidence="16" id="KW-0539">Nucleus</keyword>
<dbReference type="PROSITE" id="PS50089">
    <property type="entry name" value="ZF_RING_2"/>
    <property type="match status" value="1"/>
</dbReference>
<dbReference type="EMBL" id="OU015568">
    <property type="protein sequence ID" value="CAG5080413.1"/>
    <property type="molecule type" value="Genomic_DNA"/>
</dbReference>
<evidence type="ECO:0000256" key="17">
    <source>
        <dbReference type="PROSITE-ProRule" id="PRU00175"/>
    </source>
</evidence>
<keyword evidence="10" id="KW-0677">Repeat</keyword>
<sequence length="726" mass="81158">MPRATRSRVLTHRDRSQPYSPARRHNSNRETGLQDIQPTIHWAARSRSVASSSTSSRSDAAENREQDNEALASDSEEDPGDSALFGPDSDETDVEGDAEYLPSQVTENGGVIVPDSDETDAEADSDATDAELNLDDFMLQPGMDEGLPPGIRPDTPYDLGLGDEDDVDDENGTQDDREDSDVPDPTQPVVENPTIIADDSVILIEDEPAAPEPVQNLPLQPKPSPKKKSPVKAPPSLNESVDNEIAQCHICFENMKTDGAHEICALSSCGHLFGRECITKWVKMKKECPNCKKKTTKGQIKKIYPSSMPLVAEDTSEIEGLRKQVEEMSAANKTLRDKLNVSETELKITKESLKANEAIIHHLRMNRRTSNDQSKDERRPRHFPKFILRKEEKLIKETNQPGQKEACRLLAVDDPFRSTVLCATSISNQNTTTFSNFSHGICVLDIQTMARKKYVATHKQSIKDIEFNSGYLLTGSLDKSMKVIDLEASRITRSFETQVPVWSVTWNRGKQLVYGGIKASVLEFDVRVKTSKPTRTIKVPGGDYQQVHSLYFKNNGLLCGQYKMYQWIGLENTNSVSVLSQEEESPSSFMPGNGMPFHVLGDNLLATFRNKPPQTKLSKLSFTSQNSQEGARRLTNDVVNTFSVSHQHDKMLRDKLLNLDDHLVAACTNQQTGSLQLHDAHSGDLLQRFERAQNTILDCVQYRLGTTNYIAELDGRAVRFHEQQKM</sequence>
<dbReference type="SUPFAM" id="SSF50978">
    <property type="entry name" value="WD40 repeat-like"/>
    <property type="match status" value="1"/>
</dbReference>
<dbReference type="PANTHER" id="PTHR16047:SF7">
    <property type="entry name" value="E3 UBIQUITIN-PROTEIN LIGASE RFWD3"/>
    <property type="match status" value="1"/>
</dbReference>
<evidence type="ECO:0000256" key="15">
    <source>
        <dbReference type="ARBA" id="ARBA00023204"/>
    </source>
</evidence>
<dbReference type="Gene3D" id="2.130.10.10">
    <property type="entry name" value="YVTN repeat-like/Quinoprotein amine dehydrogenase"/>
    <property type="match status" value="1"/>
</dbReference>
<comment type="catalytic activity">
    <reaction evidence="1">
        <text>S-ubiquitinyl-[E2 ubiquitin-conjugating enzyme]-L-cysteine + [acceptor protein]-L-lysine = [E2 ubiquitin-conjugating enzyme]-L-cysteine + N(6)-ubiquitinyl-[acceptor protein]-L-lysine.</text>
        <dbReference type="EC" id="2.3.2.27"/>
    </reaction>
</comment>
<evidence type="ECO:0000256" key="4">
    <source>
        <dbReference type="ARBA" id="ARBA00004906"/>
    </source>
</evidence>
<evidence type="ECO:0000256" key="12">
    <source>
        <dbReference type="ARBA" id="ARBA00022771"/>
    </source>
</evidence>
<dbReference type="PANTHER" id="PTHR16047">
    <property type="entry name" value="RFWD3 PROTEIN"/>
    <property type="match status" value="1"/>
</dbReference>
<feature type="compositionally biased region" description="Acidic residues" evidence="20">
    <location>
        <begin position="115"/>
        <end position="134"/>
    </location>
</feature>
<feature type="compositionally biased region" description="Basic residues" evidence="20">
    <location>
        <begin position="1"/>
        <end position="10"/>
    </location>
</feature>
<dbReference type="InterPro" id="IPR001680">
    <property type="entry name" value="WD40_rpt"/>
</dbReference>
<dbReference type="PROSITE" id="PS50082">
    <property type="entry name" value="WD_REPEATS_2"/>
    <property type="match status" value="1"/>
</dbReference>
<proteinExistence type="predicted"/>
<feature type="repeat" description="WD" evidence="18">
    <location>
        <begin position="455"/>
        <end position="494"/>
    </location>
</feature>
<dbReference type="SUPFAM" id="SSF57850">
    <property type="entry name" value="RING/U-box"/>
    <property type="match status" value="1"/>
</dbReference>
<keyword evidence="7 18" id="KW-0853">WD repeat</keyword>
<evidence type="ECO:0000256" key="3">
    <source>
        <dbReference type="ARBA" id="ARBA00004496"/>
    </source>
</evidence>
<dbReference type="EC" id="2.3.2.27" evidence="5"/>
<keyword evidence="8" id="KW-0808">Transferase</keyword>
<evidence type="ECO:0000256" key="10">
    <source>
        <dbReference type="ARBA" id="ARBA00022737"/>
    </source>
</evidence>
<evidence type="ECO:0000313" key="23">
    <source>
        <dbReference type="Proteomes" id="UP001158576"/>
    </source>
</evidence>
<feature type="region of interest" description="Disordered" evidence="20">
    <location>
        <begin position="211"/>
        <end position="239"/>
    </location>
</feature>
<evidence type="ECO:0000256" key="8">
    <source>
        <dbReference type="ARBA" id="ARBA00022679"/>
    </source>
</evidence>
<dbReference type="Gene3D" id="3.30.40.10">
    <property type="entry name" value="Zinc/RING finger domain, C3HC4 (zinc finger)"/>
    <property type="match status" value="1"/>
</dbReference>
<keyword evidence="6" id="KW-0963">Cytoplasm</keyword>
<evidence type="ECO:0000256" key="6">
    <source>
        <dbReference type="ARBA" id="ARBA00022490"/>
    </source>
</evidence>
<feature type="domain" description="RING-type" evidence="21">
    <location>
        <begin position="248"/>
        <end position="292"/>
    </location>
</feature>
<name>A0ABN7RLB2_OIKDI</name>
<evidence type="ECO:0000256" key="5">
    <source>
        <dbReference type="ARBA" id="ARBA00012483"/>
    </source>
</evidence>
<reference evidence="22 23" key="1">
    <citation type="submission" date="2021-04" db="EMBL/GenBank/DDBJ databases">
        <authorList>
            <person name="Bliznina A."/>
        </authorList>
    </citation>
    <scope>NUCLEOTIDE SEQUENCE [LARGE SCALE GENOMIC DNA]</scope>
</reference>
<evidence type="ECO:0000256" key="20">
    <source>
        <dbReference type="SAM" id="MobiDB-lite"/>
    </source>
</evidence>
<keyword evidence="13" id="KW-0833">Ubl conjugation pathway</keyword>
<dbReference type="Pfam" id="PF13639">
    <property type="entry name" value="zf-RING_2"/>
    <property type="match status" value="1"/>
</dbReference>
<dbReference type="Proteomes" id="UP001158576">
    <property type="component" value="Chromosome PAR"/>
</dbReference>
<dbReference type="InterPro" id="IPR015943">
    <property type="entry name" value="WD40/YVTN_repeat-like_dom_sf"/>
</dbReference>
<dbReference type="InterPro" id="IPR036322">
    <property type="entry name" value="WD40_repeat_dom_sf"/>
</dbReference>
<evidence type="ECO:0000256" key="14">
    <source>
        <dbReference type="ARBA" id="ARBA00022833"/>
    </source>
</evidence>
<dbReference type="InterPro" id="IPR001841">
    <property type="entry name" value="Znf_RING"/>
</dbReference>
<keyword evidence="12 17" id="KW-0863">Zinc-finger</keyword>
<comment type="subcellular location">
    <subcellularLocation>
        <location evidence="3">Cytoplasm</location>
    </subcellularLocation>
    <subcellularLocation>
        <location evidence="2">Nucleus</location>
        <location evidence="2">PML body</location>
    </subcellularLocation>
</comment>
<accession>A0ABN7RLB2</accession>